<sequence length="333" mass="37814">MTVGEKTLAAETSPFTEEDRLLIEELRTRVVEELKLVPCYDHDFSIFRWIVGYDKNLDEAEKAMKRSLIEIGSLKLHKHDFSTIDKIHEFCDNISAPLKYFPGSLIGYDKAGNVISLQPFGGFDALGLYESLKISDLYLMRIAESEGVMQLLRERENKYNRQLGTTVIIDLDGCSMDMLYAKPLKIMGQLLAKLQKDTWKRLARINSEKKMWIPSSNTRYFEGASRDTVAKGQKPITVKFQPKPPFSLYGRVSGTEITVPRSHLSGMQLMATPRVTARHRRSMECGIPSCFRALKNEQMKTESPPGYSEISLIFGHKARDKKGLGCVTFWQAG</sequence>
<accession>A0A1I7YFZ6</accession>
<proteinExistence type="predicted"/>
<dbReference type="GO" id="GO:0005737">
    <property type="term" value="C:cytoplasm"/>
    <property type="evidence" value="ECO:0007669"/>
    <property type="project" value="TreeGrafter"/>
</dbReference>
<dbReference type="WBParaSite" id="L893_g15978.t1">
    <property type="protein sequence ID" value="L893_g15978.t1"/>
    <property type="gene ID" value="L893_g15978"/>
</dbReference>
<dbReference type="Gene3D" id="3.40.525.10">
    <property type="entry name" value="CRAL-TRIO lipid binding domain"/>
    <property type="match status" value="1"/>
</dbReference>
<name>A0A1I7YFZ6_9BILA</name>
<dbReference type="AlphaFoldDB" id="A0A1I7YFZ6"/>
<keyword evidence="1" id="KW-1185">Reference proteome</keyword>
<dbReference type="PANTHER" id="PTHR23324">
    <property type="entry name" value="SEC14 RELATED PROTEIN"/>
    <property type="match status" value="1"/>
</dbReference>
<dbReference type="InterPro" id="IPR036865">
    <property type="entry name" value="CRAL-TRIO_dom_sf"/>
</dbReference>
<protein>
    <submittedName>
        <fullName evidence="2">CRAL-TRIO domain-containing protein</fullName>
    </submittedName>
</protein>
<organism evidence="1 2">
    <name type="scientific">Steinernema glaseri</name>
    <dbReference type="NCBI Taxonomy" id="37863"/>
    <lineage>
        <taxon>Eukaryota</taxon>
        <taxon>Metazoa</taxon>
        <taxon>Ecdysozoa</taxon>
        <taxon>Nematoda</taxon>
        <taxon>Chromadorea</taxon>
        <taxon>Rhabditida</taxon>
        <taxon>Tylenchina</taxon>
        <taxon>Panagrolaimomorpha</taxon>
        <taxon>Strongyloidoidea</taxon>
        <taxon>Steinernematidae</taxon>
        <taxon>Steinernema</taxon>
    </lineage>
</organism>
<evidence type="ECO:0000313" key="2">
    <source>
        <dbReference type="WBParaSite" id="L893_g15978.t1"/>
    </source>
</evidence>
<dbReference type="PANTHER" id="PTHR23324:SF88">
    <property type="entry name" value="CRAL-TRIO DOMAIN-CONTAINING PROTEIN"/>
    <property type="match status" value="1"/>
</dbReference>
<dbReference type="SUPFAM" id="SSF52087">
    <property type="entry name" value="CRAL/TRIO domain"/>
    <property type="match status" value="1"/>
</dbReference>
<dbReference type="Proteomes" id="UP000095287">
    <property type="component" value="Unplaced"/>
</dbReference>
<evidence type="ECO:0000313" key="1">
    <source>
        <dbReference type="Proteomes" id="UP000095287"/>
    </source>
</evidence>
<reference evidence="2" key="1">
    <citation type="submission" date="2016-11" db="UniProtKB">
        <authorList>
            <consortium name="WormBaseParasite"/>
        </authorList>
    </citation>
    <scope>IDENTIFICATION</scope>
</reference>
<dbReference type="InterPro" id="IPR051064">
    <property type="entry name" value="SEC14/CRAL-TRIO_domain"/>
</dbReference>